<gene>
    <name evidence="14" type="ORF">IW245_000332</name>
</gene>
<comment type="catalytic activity">
    <reaction evidence="1">
        <text>4-hydroxy-4-methyl-2-oxoglutarate = 2 pyruvate</text>
        <dbReference type="Rhea" id="RHEA:22748"/>
        <dbReference type="ChEBI" id="CHEBI:15361"/>
        <dbReference type="ChEBI" id="CHEBI:58276"/>
        <dbReference type="EC" id="4.1.3.17"/>
    </reaction>
</comment>
<evidence type="ECO:0000256" key="9">
    <source>
        <dbReference type="ARBA" id="ARBA00029596"/>
    </source>
</evidence>
<dbReference type="SUPFAM" id="SSF89562">
    <property type="entry name" value="RraA-like"/>
    <property type="match status" value="1"/>
</dbReference>
<evidence type="ECO:0000256" key="2">
    <source>
        <dbReference type="ARBA" id="ARBA00001968"/>
    </source>
</evidence>
<dbReference type="PANTHER" id="PTHR33254">
    <property type="entry name" value="4-HYDROXY-4-METHYL-2-OXOGLUTARATE ALDOLASE 3-RELATED"/>
    <property type="match status" value="1"/>
</dbReference>
<dbReference type="EC" id="4.1.3.17" evidence="5"/>
<dbReference type="Gene3D" id="3.50.30.40">
    <property type="entry name" value="Ribonuclease E inhibitor RraA/RraA-like"/>
    <property type="match status" value="1"/>
</dbReference>
<evidence type="ECO:0000256" key="6">
    <source>
        <dbReference type="ARBA" id="ARBA00012947"/>
    </source>
</evidence>
<dbReference type="Pfam" id="PF03737">
    <property type="entry name" value="RraA-like"/>
    <property type="match status" value="1"/>
</dbReference>
<keyword evidence="15" id="KW-1185">Reference proteome</keyword>
<comment type="cofactor">
    <cofactor evidence="2">
        <name>a divalent metal cation</name>
        <dbReference type="ChEBI" id="CHEBI:60240"/>
    </cofactor>
</comment>
<evidence type="ECO:0000256" key="10">
    <source>
        <dbReference type="ARBA" id="ARBA00030169"/>
    </source>
</evidence>
<dbReference type="GO" id="GO:0047443">
    <property type="term" value="F:4-hydroxy-4-methyl-2-oxoglutarate aldolase activity"/>
    <property type="evidence" value="ECO:0007669"/>
    <property type="project" value="UniProtKB-EC"/>
</dbReference>
<sequence length="227" mass="23988">MSSAEIAAGTREAFRSRAGDERLTSPMISDALDAIGLRAQVVAADLLPLLPGTRAFGVAATVQFAPTCEDPDDPYADAISFIDSLQAGELVVVATDNSHRSAFWGELFSAAALGHGVTGVITDGCLRDTPKIAGLNFPAFSRARQPADFRARMRVTGSRLPVVLGGVTIRPGDLVLADDDGVVVIPYDVAHDVLDRARARARAETTVLAELLAGETLRGVWDRHGIL</sequence>
<comment type="caution">
    <text evidence="14">The sequence shown here is derived from an EMBL/GenBank/DDBJ whole genome shotgun (WGS) entry which is preliminary data.</text>
</comment>
<evidence type="ECO:0000256" key="7">
    <source>
        <dbReference type="ARBA" id="ARBA00016549"/>
    </source>
</evidence>
<name>A0A8J7GE96_9ACTN</name>
<dbReference type="InterPro" id="IPR005493">
    <property type="entry name" value="RraA/RraA-like"/>
</dbReference>
<dbReference type="GO" id="GO:0008948">
    <property type="term" value="F:oxaloacetate decarboxylase activity"/>
    <property type="evidence" value="ECO:0007669"/>
    <property type="project" value="UniProtKB-EC"/>
</dbReference>
<accession>A0A8J7GE96</accession>
<dbReference type="RefSeq" id="WP_197001408.1">
    <property type="nucleotide sequence ID" value="NZ_BONS01000026.1"/>
</dbReference>
<dbReference type="AlphaFoldDB" id="A0A8J7GE96"/>
<dbReference type="Proteomes" id="UP000622552">
    <property type="component" value="Unassembled WGS sequence"/>
</dbReference>
<evidence type="ECO:0000256" key="1">
    <source>
        <dbReference type="ARBA" id="ARBA00001342"/>
    </source>
</evidence>
<dbReference type="EMBL" id="JADOUF010000001">
    <property type="protein sequence ID" value="MBG6134138.1"/>
    <property type="molecule type" value="Genomic_DNA"/>
</dbReference>
<evidence type="ECO:0000313" key="14">
    <source>
        <dbReference type="EMBL" id="MBG6134138.1"/>
    </source>
</evidence>
<organism evidence="14 15">
    <name type="scientific">Longispora fulva</name>
    <dbReference type="NCBI Taxonomy" id="619741"/>
    <lineage>
        <taxon>Bacteria</taxon>
        <taxon>Bacillati</taxon>
        <taxon>Actinomycetota</taxon>
        <taxon>Actinomycetes</taxon>
        <taxon>Micromonosporales</taxon>
        <taxon>Micromonosporaceae</taxon>
        <taxon>Longispora</taxon>
    </lineage>
</organism>
<dbReference type="PANTHER" id="PTHR33254:SF4">
    <property type="entry name" value="4-HYDROXY-4-METHYL-2-OXOGLUTARATE ALDOLASE 3-RELATED"/>
    <property type="match status" value="1"/>
</dbReference>
<dbReference type="InterPro" id="IPR036704">
    <property type="entry name" value="RraA/RraA-like_sf"/>
</dbReference>
<comment type="cofactor">
    <cofactor evidence="13">
        <name>Mg(2+)</name>
        <dbReference type="ChEBI" id="CHEBI:18420"/>
    </cofactor>
</comment>
<keyword evidence="13" id="KW-0479">Metal-binding</keyword>
<keyword evidence="13" id="KW-0460">Magnesium</keyword>
<evidence type="ECO:0000256" key="12">
    <source>
        <dbReference type="ARBA" id="ARBA00047973"/>
    </source>
</evidence>
<evidence type="ECO:0000313" key="15">
    <source>
        <dbReference type="Proteomes" id="UP000622552"/>
    </source>
</evidence>
<comment type="function">
    <text evidence="8">Catalyzes the aldol cleavage of 4-hydroxy-4-methyl-2-oxoglutarate (HMG) into 2 molecules of pyruvate. Also contains a secondary oxaloacetate (OAA) decarboxylase activity due to the common pyruvate enolate transition state formed following C-C bond cleavage in the retro-aldol and decarboxylation reactions.</text>
</comment>
<dbReference type="CDD" id="cd16841">
    <property type="entry name" value="RraA_family"/>
    <property type="match status" value="1"/>
</dbReference>
<evidence type="ECO:0000256" key="3">
    <source>
        <dbReference type="ARBA" id="ARBA00008621"/>
    </source>
</evidence>
<feature type="binding site" evidence="13">
    <location>
        <position position="127"/>
    </location>
    <ligand>
        <name>substrate</name>
    </ligand>
</feature>
<comment type="catalytic activity">
    <reaction evidence="12">
        <text>oxaloacetate + H(+) = pyruvate + CO2</text>
        <dbReference type="Rhea" id="RHEA:15641"/>
        <dbReference type="ChEBI" id="CHEBI:15361"/>
        <dbReference type="ChEBI" id="CHEBI:15378"/>
        <dbReference type="ChEBI" id="CHEBI:16452"/>
        <dbReference type="ChEBI" id="CHEBI:16526"/>
        <dbReference type="EC" id="4.1.1.112"/>
    </reaction>
</comment>
<evidence type="ECO:0000256" key="4">
    <source>
        <dbReference type="ARBA" id="ARBA00011233"/>
    </source>
</evidence>
<comment type="similarity">
    <text evidence="3">Belongs to the class II aldolase/RraA-like family.</text>
</comment>
<evidence type="ECO:0000256" key="13">
    <source>
        <dbReference type="PIRSR" id="PIRSR605493-1"/>
    </source>
</evidence>
<evidence type="ECO:0000256" key="8">
    <source>
        <dbReference type="ARBA" id="ARBA00025046"/>
    </source>
</evidence>
<proteinExistence type="inferred from homology"/>
<evidence type="ECO:0000256" key="11">
    <source>
        <dbReference type="ARBA" id="ARBA00032305"/>
    </source>
</evidence>
<reference evidence="14" key="1">
    <citation type="submission" date="2020-11" db="EMBL/GenBank/DDBJ databases">
        <title>Sequencing the genomes of 1000 actinobacteria strains.</title>
        <authorList>
            <person name="Klenk H.-P."/>
        </authorList>
    </citation>
    <scope>NUCLEOTIDE SEQUENCE</scope>
    <source>
        <strain evidence="14">DSM 45356</strain>
    </source>
</reference>
<dbReference type="GO" id="GO:0046872">
    <property type="term" value="F:metal ion binding"/>
    <property type="evidence" value="ECO:0007669"/>
    <property type="project" value="UniProtKB-KW"/>
</dbReference>
<dbReference type="EC" id="4.1.1.112" evidence="6"/>
<protein>
    <recommendedName>
        <fullName evidence="7">Putative 4-hydroxy-4-methyl-2-oxoglutarate aldolase</fullName>
        <ecNumber evidence="6">4.1.1.112</ecNumber>
        <ecNumber evidence="5">4.1.3.17</ecNumber>
    </recommendedName>
    <alternativeName>
        <fullName evidence="11">Oxaloacetate decarboxylase</fullName>
    </alternativeName>
    <alternativeName>
        <fullName evidence="9">Regulator of ribonuclease activity homolog</fullName>
    </alternativeName>
    <alternativeName>
        <fullName evidence="10">RraA-like protein</fullName>
    </alternativeName>
</protein>
<feature type="binding site" evidence="13">
    <location>
        <position position="128"/>
    </location>
    <ligand>
        <name>Mg(2+)</name>
        <dbReference type="ChEBI" id="CHEBI:18420"/>
    </ligand>
</feature>
<comment type="subunit">
    <text evidence="4">Homotrimer.</text>
</comment>
<evidence type="ECO:0000256" key="5">
    <source>
        <dbReference type="ARBA" id="ARBA00012213"/>
    </source>
</evidence>